<organism evidence="1 2">
    <name type="scientific">Candidatus Alistipes intestinigallinarum</name>
    <dbReference type="NCBI Taxonomy" id="2838440"/>
    <lineage>
        <taxon>Bacteria</taxon>
        <taxon>Pseudomonadati</taxon>
        <taxon>Bacteroidota</taxon>
        <taxon>Bacteroidia</taxon>
        <taxon>Bacteroidales</taxon>
        <taxon>Rikenellaceae</taxon>
        <taxon>Alistipes</taxon>
    </lineage>
</organism>
<dbReference type="Proteomes" id="UP000886844">
    <property type="component" value="Unassembled WGS sequence"/>
</dbReference>
<comment type="caution">
    <text evidence="1">The sequence shown here is derived from an EMBL/GenBank/DDBJ whole genome shotgun (WGS) entry which is preliminary data.</text>
</comment>
<sequence length="146" mass="16235">MKRRIRHILLGGVLLAGIGGCQSPDQTAATDVNPAGWEQTAEIRMENADTVTLRDAALFVRYDERFAEDTLTVRIAAIAPDSLRFEEAFLLAIPRTKSPAPLTGEALIPYRHRIRLVRAGEYRWCITPVRSVRGVEAVGIRLSKSH</sequence>
<evidence type="ECO:0000313" key="2">
    <source>
        <dbReference type="Proteomes" id="UP000886844"/>
    </source>
</evidence>
<proteinExistence type="predicted"/>
<evidence type="ECO:0008006" key="3">
    <source>
        <dbReference type="Google" id="ProtNLM"/>
    </source>
</evidence>
<reference evidence="1" key="1">
    <citation type="journal article" date="2021" name="PeerJ">
        <title>Extensive microbial diversity within the chicken gut microbiome revealed by metagenomics and culture.</title>
        <authorList>
            <person name="Gilroy R."/>
            <person name="Ravi A."/>
            <person name="Getino M."/>
            <person name="Pursley I."/>
            <person name="Horton D.L."/>
            <person name="Alikhan N.F."/>
            <person name="Baker D."/>
            <person name="Gharbi K."/>
            <person name="Hall N."/>
            <person name="Watson M."/>
            <person name="Adriaenssens E.M."/>
            <person name="Foster-Nyarko E."/>
            <person name="Jarju S."/>
            <person name="Secka A."/>
            <person name="Antonio M."/>
            <person name="Oren A."/>
            <person name="Chaudhuri R.R."/>
            <person name="La Ragione R."/>
            <person name="Hildebrand F."/>
            <person name="Pallen M.J."/>
        </authorList>
    </citation>
    <scope>NUCLEOTIDE SEQUENCE</scope>
    <source>
        <strain evidence="1">5134</strain>
    </source>
</reference>
<reference evidence="1" key="2">
    <citation type="submission" date="2021-04" db="EMBL/GenBank/DDBJ databases">
        <authorList>
            <person name="Gilroy R."/>
        </authorList>
    </citation>
    <scope>NUCLEOTIDE SEQUENCE</scope>
    <source>
        <strain evidence="1">5134</strain>
    </source>
</reference>
<dbReference type="PROSITE" id="PS51257">
    <property type="entry name" value="PROKAR_LIPOPROTEIN"/>
    <property type="match status" value="1"/>
</dbReference>
<protein>
    <recommendedName>
        <fullName evidence="3">Lipoprotein</fullName>
    </recommendedName>
</protein>
<evidence type="ECO:0000313" key="1">
    <source>
        <dbReference type="EMBL" id="HIY68814.1"/>
    </source>
</evidence>
<dbReference type="EMBL" id="DXDA01000045">
    <property type="protein sequence ID" value="HIY68814.1"/>
    <property type="molecule type" value="Genomic_DNA"/>
</dbReference>
<gene>
    <name evidence="1" type="ORF">H9828_05310</name>
</gene>
<name>A0A9D1YZK4_9BACT</name>
<accession>A0A9D1YZK4</accession>
<dbReference type="AlphaFoldDB" id="A0A9D1YZK4"/>